<comment type="caution">
    <text evidence="1">The sequence shown here is derived from an EMBL/GenBank/DDBJ whole genome shotgun (WGS) entry which is preliminary data.</text>
</comment>
<dbReference type="InterPro" id="IPR032675">
    <property type="entry name" value="LRR_dom_sf"/>
</dbReference>
<proteinExistence type="predicted"/>
<organism evidence="1 2">
    <name type="scientific">Capnocytophaga gingivalis</name>
    <dbReference type="NCBI Taxonomy" id="1017"/>
    <lineage>
        <taxon>Bacteria</taxon>
        <taxon>Pseudomonadati</taxon>
        <taxon>Bacteroidota</taxon>
        <taxon>Flavobacteriia</taxon>
        <taxon>Flavobacteriales</taxon>
        <taxon>Flavobacteriaceae</taxon>
        <taxon>Capnocytophaga</taxon>
    </lineage>
</organism>
<evidence type="ECO:0008006" key="3">
    <source>
        <dbReference type="Google" id="ProtNLM"/>
    </source>
</evidence>
<gene>
    <name evidence="1" type="ORF">VJJ08_01585</name>
</gene>
<protein>
    <recommendedName>
        <fullName evidence="3">Leucine Rich Repeat protein</fullName>
    </recommendedName>
</protein>
<dbReference type="EMBL" id="JAYKBW010000002">
    <property type="protein sequence ID" value="MEB3073994.1"/>
    <property type="molecule type" value="Genomic_DNA"/>
</dbReference>
<dbReference type="RefSeq" id="WP_323982477.1">
    <property type="nucleotide sequence ID" value="NZ_JAYKBW010000002.1"/>
</dbReference>
<keyword evidence="2" id="KW-1185">Reference proteome</keyword>
<dbReference type="PROSITE" id="PS51257">
    <property type="entry name" value="PROKAR_LIPOPROTEIN"/>
    <property type="match status" value="1"/>
</dbReference>
<evidence type="ECO:0000313" key="1">
    <source>
        <dbReference type="EMBL" id="MEB3073994.1"/>
    </source>
</evidence>
<name>A0ABU5Z4X2_9FLAO</name>
<dbReference type="Gene3D" id="3.80.10.10">
    <property type="entry name" value="Ribonuclease Inhibitor"/>
    <property type="match status" value="1"/>
</dbReference>
<accession>A0ABU5Z4X2</accession>
<reference evidence="1 2" key="1">
    <citation type="submission" date="2023-12" db="EMBL/GenBank/DDBJ databases">
        <title>Genomic sequences of Capnocytophaga and Parvimonas strains.</title>
        <authorList>
            <person name="Watt R.M."/>
            <person name="Wang M."/>
            <person name="Yang T."/>
            <person name="Tong W.M."/>
        </authorList>
    </citation>
    <scope>NUCLEOTIDE SEQUENCE [LARGE SCALE GENOMIC DNA]</scope>
    <source>
        <strain evidence="1 2">CCUG 13096</strain>
    </source>
</reference>
<sequence>MKNLSNFRPTHWLMLIFANLLIVLSCSKDKNESEVSALQVETPAHLKDREPQPKVDVKQPYVSLQSTPPYIQFTTEKTESISLNISVSAEDKKDVWIDLNGNGKWDEGTDTKVTTFNERVSYPIKAQTIRVYGKVFNIDLTDQQISTLELHNPVLQFLGAGGNSLKSLSIPDSDALTGISLSANFELKSLTLGNLQNLELLDINGTDLNTLNLNGYKNLKYLYIIDVPLTALDLSTQTKLKEIHITIINGKGLIGEPLKAFAKSLHSNGGGVIGLSKEQYDQIGNILQNKNWEVKGGK</sequence>
<evidence type="ECO:0000313" key="2">
    <source>
        <dbReference type="Proteomes" id="UP001311730"/>
    </source>
</evidence>
<dbReference type="SUPFAM" id="SSF52058">
    <property type="entry name" value="L domain-like"/>
    <property type="match status" value="1"/>
</dbReference>
<dbReference type="Proteomes" id="UP001311730">
    <property type="component" value="Unassembled WGS sequence"/>
</dbReference>